<keyword evidence="3" id="KW-1185">Reference proteome</keyword>
<dbReference type="CDD" id="cd04301">
    <property type="entry name" value="NAT_SF"/>
    <property type="match status" value="1"/>
</dbReference>
<evidence type="ECO:0000259" key="1">
    <source>
        <dbReference type="PROSITE" id="PS51186"/>
    </source>
</evidence>
<accession>A0A133U5D7</accession>
<dbReference type="Gene3D" id="3.40.630.30">
    <property type="match status" value="1"/>
</dbReference>
<protein>
    <recommendedName>
        <fullName evidence="1">N-acetyltransferase domain-containing protein</fullName>
    </recommendedName>
</protein>
<proteinExistence type="predicted"/>
<dbReference type="EMBL" id="LHXL01000038">
    <property type="protein sequence ID" value="KXA89414.1"/>
    <property type="molecule type" value="Genomic_DNA"/>
</dbReference>
<dbReference type="PROSITE" id="PS51186">
    <property type="entry name" value="GNAT"/>
    <property type="match status" value="1"/>
</dbReference>
<organism evidence="2 3">
    <name type="scientific">candidate division MSBL1 archaeon SCGC-AAA259D14</name>
    <dbReference type="NCBI Taxonomy" id="1698261"/>
    <lineage>
        <taxon>Archaea</taxon>
        <taxon>Methanobacteriati</taxon>
        <taxon>Methanobacteriota</taxon>
        <taxon>candidate division MSBL1</taxon>
    </lineage>
</organism>
<comment type="caution">
    <text evidence="2">The sequence shown here is derived from an EMBL/GenBank/DDBJ whole genome shotgun (WGS) entry which is preliminary data.</text>
</comment>
<gene>
    <name evidence="2" type="ORF">AKJ62_03185</name>
</gene>
<dbReference type="AlphaFoldDB" id="A0A133U5D7"/>
<evidence type="ECO:0000313" key="3">
    <source>
        <dbReference type="Proteomes" id="UP000070589"/>
    </source>
</evidence>
<sequence length="182" mass="20718">MLAGKTVREFKIDDTEVVFRYPEMSDAKDLERLINSLIEEKAAITLDREQSFEEELSWLSETLKNVEKGKEIALVVEVDEKVLGSSGVRKKEGNESHVGELGILLRKGIRGKGIGEKLIKTLIKEAKKRLEIEIVTLNVYHTNEIALNLYKKAGFEEIGRLKDGAYHDDKYIDVIIMSKDLR</sequence>
<dbReference type="GO" id="GO:0016747">
    <property type="term" value="F:acyltransferase activity, transferring groups other than amino-acyl groups"/>
    <property type="evidence" value="ECO:0007669"/>
    <property type="project" value="InterPro"/>
</dbReference>
<feature type="domain" description="N-acetyltransferase" evidence="1">
    <location>
        <begin position="17"/>
        <end position="182"/>
    </location>
</feature>
<dbReference type="SUPFAM" id="SSF55729">
    <property type="entry name" value="Acyl-CoA N-acyltransferases (Nat)"/>
    <property type="match status" value="1"/>
</dbReference>
<name>A0A133U5D7_9EURY</name>
<dbReference type="Pfam" id="PF00583">
    <property type="entry name" value="Acetyltransf_1"/>
    <property type="match status" value="1"/>
</dbReference>
<evidence type="ECO:0000313" key="2">
    <source>
        <dbReference type="EMBL" id="KXA89414.1"/>
    </source>
</evidence>
<reference evidence="2 3" key="1">
    <citation type="journal article" date="2016" name="Sci. Rep.">
        <title>Metabolic traits of an uncultured archaeal lineage -MSBL1- from brine pools of the Red Sea.</title>
        <authorList>
            <person name="Mwirichia R."/>
            <person name="Alam I."/>
            <person name="Rashid M."/>
            <person name="Vinu M."/>
            <person name="Ba-Alawi W."/>
            <person name="Anthony Kamau A."/>
            <person name="Kamanda Ngugi D."/>
            <person name="Goker M."/>
            <person name="Klenk H.P."/>
            <person name="Bajic V."/>
            <person name="Stingl U."/>
        </authorList>
    </citation>
    <scope>NUCLEOTIDE SEQUENCE [LARGE SCALE GENOMIC DNA]</scope>
    <source>
        <strain evidence="2">SCGC-AAA259D14</strain>
    </source>
</reference>
<dbReference type="Proteomes" id="UP000070589">
    <property type="component" value="Unassembled WGS sequence"/>
</dbReference>
<dbReference type="PANTHER" id="PTHR43415">
    <property type="entry name" value="SPERMIDINE N(1)-ACETYLTRANSFERASE"/>
    <property type="match status" value="1"/>
</dbReference>
<dbReference type="InterPro" id="IPR000182">
    <property type="entry name" value="GNAT_dom"/>
</dbReference>
<dbReference type="PANTHER" id="PTHR43415:SF3">
    <property type="entry name" value="GNAT-FAMILY ACETYLTRANSFERASE"/>
    <property type="match status" value="1"/>
</dbReference>
<dbReference type="InterPro" id="IPR016181">
    <property type="entry name" value="Acyl_CoA_acyltransferase"/>
</dbReference>